<dbReference type="Pfam" id="PF08548">
    <property type="entry name" value="Peptidase_M10_C"/>
    <property type="match status" value="1"/>
</dbReference>
<gene>
    <name evidence="7" type="ORF">DKG75_04960</name>
</gene>
<dbReference type="OrthoDB" id="7515000at2"/>
<proteinExistence type="predicted"/>
<dbReference type="InterPro" id="IPR013858">
    <property type="entry name" value="Peptidase_M10B_C"/>
</dbReference>
<dbReference type="AlphaFoldDB" id="A0A317EEV2"/>
<dbReference type="InterPro" id="IPR041690">
    <property type="entry name" value="Cadherin_5"/>
</dbReference>
<dbReference type="InterPro" id="IPR001343">
    <property type="entry name" value="Hemolysn_Ca-bd"/>
</dbReference>
<dbReference type="PRINTS" id="PR00313">
    <property type="entry name" value="CABNDNGRPT"/>
</dbReference>
<keyword evidence="3" id="KW-0964">Secreted</keyword>
<dbReference type="InterPro" id="IPR018511">
    <property type="entry name" value="Hemolysin-typ_Ca-bd_CS"/>
</dbReference>
<evidence type="ECO:0000259" key="5">
    <source>
        <dbReference type="Pfam" id="PF08548"/>
    </source>
</evidence>
<comment type="caution">
    <text evidence="7">The sequence shown here is derived from an EMBL/GenBank/DDBJ whole genome shotgun (WGS) entry which is preliminary data.</text>
</comment>
<dbReference type="EMBL" id="QGLF01000001">
    <property type="protein sequence ID" value="PWR23903.1"/>
    <property type="molecule type" value="Genomic_DNA"/>
</dbReference>
<dbReference type="Gene3D" id="2.150.10.10">
    <property type="entry name" value="Serralysin-like metalloprotease, C-terminal"/>
    <property type="match status" value="1"/>
</dbReference>
<evidence type="ECO:0000313" key="8">
    <source>
        <dbReference type="Proteomes" id="UP000246077"/>
    </source>
</evidence>
<dbReference type="Pfam" id="PF00353">
    <property type="entry name" value="HemolysinCabind"/>
    <property type="match status" value="1"/>
</dbReference>
<feature type="domain" description="Cadherin-like" evidence="6">
    <location>
        <begin position="342"/>
        <end position="427"/>
    </location>
</feature>
<dbReference type="RefSeq" id="WP_109919934.1">
    <property type="nucleotide sequence ID" value="NZ_QGLF01000001.1"/>
</dbReference>
<evidence type="ECO:0000259" key="6">
    <source>
        <dbReference type="Pfam" id="PF17892"/>
    </source>
</evidence>
<organism evidence="7 8">
    <name type="scientific">Zavarzinia compransoris</name>
    <dbReference type="NCBI Taxonomy" id="1264899"/>
    <lineage>
        <taxon>Bacteria</taxon>
        <taxon>Pseudomonadati</taxon>
        <taxon>Pseudomonadota</taxon>
        <taxon>Alphaproteobacteria</taxon>
        <taxon>Rhodospirillales</taxon>
        <taxon>Zavarziniaceae</taxon>
        <taxon>Zavarzinia</taxon>
    </lineage>
</organism>
<dbReference type="InterPro" id="IPR011049">
    <property type="entry name" value="Serralysin-like_metalloprot_C"/>
</dbReference>
<dbReference type="SUPFAM" id="SSF51120">
    <property type="entry name" value="beta-Roll"/>
    <property type="match status" value="1"/>
</dbReference>
<keyword evidence="8" id="KW-1185">Reference proteome</keyword>
<dbReference type="Proteomes" id="UP000246077">
    <property type="component" value="Unassembled WGS sequence"/>
</dbReference>
<comment type="subcellular location">
    <subcellularLocation>
        <location evidence="2">Secreted</location>
    </subcellularLocation>
</comment>
<protein>
    <submittedName>
        <fullName evidence="7">Uncharacterized protein</fullName>
    </submittedName>
</protein>
<evidence type="ECO:0000256" key="2">
    <source>
        <dbReference type="ARBA" id="ARBA00004613"/>
    </source>
</evidence>
<evidence type="ECO:0000313" key="7">
    <source>
        <dbReference type="EMBL" id="PWR23903.1"/>
    </source>
</evidence>
<dbReference type="GO" id="GO:0005615">
    <property type="term" value="C:extracellular space"/>
    <property type="evidence" value="ECO:0007669"/>
    <property type="project" value="InterPro"/>
</dbReference>
<evidence type="ECO:0000256" key="3">
    <source>
        <dbReference type="ARBA" id="ARBA00022525"/>
    </source>
</evidence>
<dbReference type="Pfam" id="PF17892">
    <property type="entry name" value="Cadherin_5"/>
    <property type="match status" value="1"/>
</dbReference>
<dbReference type="GO" id="GO:0005509">
    <property type="term" value="F:calcium ion binding"/>
    <property type="evidence" value="ECO:0007669"/>
    <property type="project" value="InterPro"/>
</dbReference>
<evidence type="ECO:0000256" key="4">
    <source>
        <dbReference type="ARBA" id="ARBA00022737"/>
    </source>
</evidence>
<sequence length="619" mass="60871">MSVSGIAETEGSVFFVDARKQAAELLRRRPAAPRGNRAGAGLGLASMAVLLGACGLNDSDGGSAPPAAVTGRVVKDYAAGTNVFADANNNGVRDAGEQGAVTGTDGSFVASNFTGIMTATGGIDTGNGVALSDIVLRAPAGATVITPLTTLMVAGATEAEVIAAFGLAAGTDIDRLDALAGVKAGTAGAAAVLTAGHVATVTIRALAALNGESFTAAATRLADSLTGQAVDFTSKDVLKAYIKGADAVTADRAASLIGAVNDALLDRAANPLGAGLQAASLLGQTVLIADLQRFLAAPAEEAWAALTARYSGQTLTDLITAAEGALPAANAEVIAGIDHLLTDAGKPAVVKAADLLKNDHSVDGDALSLTGVEVPAAQAGRLAVVFDAATGTLTVTPAAGFTGLASFTYLGKDAEGNAFKGTVLVDVDGSILPDGAGNDTITGTGERNVIISGAGDDTLYGLGGDDRLISLAGSDAIDGGSGADILVAAGRDGAEVVLRGGSGADLFVLAPAKADLALDVEAIIVDFAKGADRIDLSALRDGDGSVLTIDDILAATGNANGDAVIDLSHFVTAAGKDVEGGITLTGIDSADLGAGDFVLAGGTDWRAGIEDLLATAVTV</sequence>
<comment type="cofactor">
    <cofactor evidence="1">
        <name>Ca(2+)</name>
        <dbReference type="ChEBI" id="CHEBI:29108"/>
    </cofactor>
</comment>
<evidence type="ECO:0000256" key="1">
    <source>
        <dbReference type="ARBA" id="ARBA00001913"/>
    </source>
</evidence>
<feature type="domain" description="Peptidase M10 serralysin C-terminal" evidence="5">
    <location>
        <begin position="434"/>
        <end position="557"/>
    </location>
</feature>
<dbReference type="PROSITE" id="PS00330">
    <property type="entry name" value="HEMOLYSIN_CALCIUM"/>
    <property type="match status" value="1"/>
</dbReference>
<keyword evidence="4" id="KW-0677">Repeat</keyword>
<dbReference type="Gene3D" id="2.60.40.3440">
    <property type="match status" value="1"/>
</dbReference>
<accession>A0A317EEV2</accession>
<name>A0A317EEV2_9PROT</name>
<reference evidence="8" key="1">
    <citation type="submission" date="2018-05" db="EMBL/GenBank/DDBJ databases">
        <title>Zavarzinia sp. HR-AS.</title>
        <authorList>
            <person name="Lee Y."/>
            <person name="Jeon C.O."/>
        </authorList>
    </citation>
    <scope>NUCLEOTIDE SEQUENCE [LARGE SCALE GENOMIC DNA]</scope>
    <source>
        <strain evidence="8">DSM 1231</strain>
    </source>
</reference>